<sequence>MSLRSEWQCWEIMKCSESQTCPAKESSSRLCWEIIEEVDKYSFNICRDCLVYVSKQKNSKFSKEELLSIMAQKGVDVLSDKKCPLKEKCESRGEVKE</sequence>
<keyword evidence="2" id="KW-1185">Reference proteome</keyword>
<dbReference type="STRING" id="1167006.UWK_03007"/>
<dbReference type="EMBL" id="CP003985">
    <property type="protein sequence ID" value="AGF79536.1"/>
    <property type="molecule type" value="Genomic_DNA"/>
</dbReference>
<dbReference type="Proteomes" id="UP000011721">
    <property type="component" value="Chromosome"/>
</dbReference>
<proteinExistence type="predicted"/>
<dbReference type="KEGG" id="dsf:UWK_03007"/>
<evidence type="ECO:0000313" key="2">
    <source>
        <dbReference type="Proteomes" id="UP000011721"/>
    </source>
</evidence>
<gene>
    <name evidence="1" type="ordered locus">UWK_03007</name>
</gene>
<organism evidence="1 2">
    <name type="scientific">Desulfocapsa sulfexigens (strain DSM 10523 / SB164P1)</name>
    <dbReference type="NCBI Taxonomy" id="1167006"/>
    <lineage>
        <taxon>Bacteria</taxon>
        <taxon>Pseudomonadati</taxon>
        <taxon>Thermodesulfobacteriota</taxon>
        <taxon>Desulfobulbia</taxon>
        <taxon>Desulfobulbales</taxon>
        <taxon>Desulfocapsaceae</taxon>
        <taxon>Desulfocapsa</taxon>
    </lineage>
</organism>
<protein>
    <submittedName>
        <fullName evidence="1">Uncharacterized protein</fullName>
    </submittedName>
</protein>
<evidence type="ECO:0000313" key="1">
    <source>
        <dbReference type="EMBL" id="AGF79536.1"/>
    </source>
</evidence>
<dbReference type="OrthoDB" id="5432693at2"/>
<name>M1PT91_DESSD</name>
<dbReference type="HOGENOM" id="CLU_2342233_0_0_7"/>
<dbReference type="RefSeq" id="WP_015405220.1">
    <property type="nucleotide sequence ID" value="NC_020304.1"/>
</dbReference>
<dbReference type="AlphaFoldDB" id="M1PT91"/>
<accession>M1PT91</accession>
<reference evidence="2" key="1">
    <citation type="journal article" date="2013" name="Stand. Genomic Sci.">
        <title>Complete genome sequence of Desulfocapsa sulfexigens, a marine deltaproteobacterium specialized in disproportionating inorganic sulfur compounds.</title>
        <authorList>
            <person name="Finster K.W."/>
            <person name="Kjeldsen K.U."/>
            <person name="Kube M."/>
            <person name="Reinhardt R."/>
            <person name="Mussmann M."/>
            <person name="Amann R."/>
            <person name="Schreiber L."/>
        </authorList>
    </citation>
    <scope>NUCLEOTIDE SEQUENCE [LARGE SCALE GENOMIC DNA]</scope>
    <source>
        <strain evidence="2">DSM 10523 / SB164P1</strain>
    </source>
</reference>